<sequence length="106" mass="11915">MSYFDLYKTEQILSQFLPRKPLRTDACGSLCHPRALRPEMNPIHHDRSLHRRKHPCHYHPRSSQGSLILAVTTTPSHSLSLLSTGPDIVNSVEDKEAVQESAATDS</sequence>
<evidence type="ECO:0000313" key="2">
    <source>
        <dbReference type="Proteomes" id="UP000765509"/>
    </source>
</evidence>
<proteinExistence type="predicted"/>
<protein>
    <submittedName>
        <fullName evidence="1">Uncharacterized protein</fullName>
    </submittedName>
</protein>
<dbReference type="EMBL" id="AVOT02051012">
    <property type="protein sequence ID" value="MBW0546054.1"/>
    <property type="molecule type" value="Genomic_DNA"/>
</dbReference>
<gene>
    <name evidence="1" type="ORF">O181_085769</name>
</gene>
<dbReference type="Proteomes" id="UP000765509">
    <property type="component" value="Unassembled WGS sequence"/>
</dbReference>
<keyword evidence="2" id="KW-1185">Reference proteome</keyword>
<name>A0A9Q3IN39_9BASI</name>
<organism evidence="1 2">
    <name type="scientific">Austropuccinia psidii MF-1</name>
    <dbReference type="NCBI Taxonomy" id="1389203"/>
    <lineage>
        <taxon>Eukaryota</taxon>
        <taxon>Fungi</taxon>
        <taxon>Dikarya</taxon>
        <taxon>Basidiomycota</taxon>
        <taxon>Pucciniomycotina</taxon>
        <taxon>Pucciniomycetes</taxon>
        <taxon>Pucciniales</taxon>
        <taxon>Sphaerophragmiaceae</taxon>
        <taxon>Austropuccinia</taxon>
    </lineage>
</organism>
<reference evidence="1" key="1">
    <citation type="submission" date="2021-03" db="EMBL/GenBank/DDBJ databases">
        <title>Draft genome sequence of rust myrtle Austropuccinia psidii MF-1, a brazilian biotype.</title>
        <authorList>
            <person name="Quecine M.C."/>
            <person name="Pachon D.M.R."/>
            <person name="Bonatelli M.L."/>
            <person name="Correr F.H."/>
            <person name="Franceschini L.M."/>
            <person name="Leite T.F."/>
            <person name="Margarido G.R.A."/>
            <person name="Almeida C.A."/>
            <person name="Ferrarezi J.A."/>
            <person name="Labate C.A."/>
        </authorList>
    </citation>
    <scope>NUCLEOTIDE SEQUENCE</scope>
    <source>
        <strain evidence="1">MF-1</strain>
    </source>
</reference>
<accession>A0A9Q3IN39</accession>
<comment type="caution">
    <text evidence="1">The sequence shown here is derived from an EMBL/GenBank/DDBJ whole genome shotgun (WGS) entry which is preliminary data.</text>
</comment>
<evidence type="ECO:0000313" key="1">
    <source>
        <dbReference type="EMBL" id="MBW0546054.1"/>
    </source>
</evidence>
<dbReference type="AlphaFoldDB" id="A0A9Q3IN39"/>